<evidence type="ECO:0000256" key="2">
    <source>
        <dbReference type="SAM" id="Phobius"/>
    </source>
</evidence>
<dbReference type="Proteomes" id="UP000559068">
    <property type="component" value="Unassembled WGS sequence"/>
</dbReference>
<dbReference type="InterPro" id="IPR029423">
    <property type="entry name" value="LRRC37AB_C"/>
</dbReference>
<evidence type="ECO:0000256" key="1">
    <source>
        <dbReference type="SAM" id="MobiDB-lite"/>
    </source>
</evidence>
<dbReference type="EMBL" id="VZRW01000682">
    <property type="protein sequence ID" value="NWX12130.1"/>
    <property type="molecule type" value="Genomic_DNA"/>
</dbReference>
<feature type="region of interest" description="Disordered" evidence="1">
    <location>
        <begin position="287"/>
        <end position="331"/>
    </location>
</feature>
<keyword evidence="5" id="KW-1185">Reference proteome</keyword>
<feature type="non-terminal residue" evidence="4">
    <location>
        <position position="373"/>
    </location>
</feature>
<keyword evidence="2" id="KW-0812">Transmembrane</keyword>
<organism evidence="4 5">
    <name type="scientific">Aegotheles bennettii</name>
    <dbReference type="NCBI Taxonomy" id="48278"/>
    <lineage>
        <taxon>Eukaryota</taxon>
        <taxon>Metazoa</taxon>
        <taxon>Chordata</taxon>
        <taxon>Craniata</taxon>
        <taxon>Vertebrata</taxon>
        <taxon>Euteleostomi</taxon>
        <taxon>Archelosauria</taxon>
        <taxon>Archosauria</taxon>
        <taxon>Dinosauria</taxon>
        <taxon>Saurischia</taxon>
        <taxon>Theropoda</taxon>
        <taxon>Coelurosauria</taxon>
        <taxon>Aves</taxon>
        <taxon>Neognathae</taxon>
        <taxon>Neoaves</taxon>
        <taxon>Strisores</taxon>
        <taxon>Caprimulgiformes</taxon>
        <taxon>Aegothelidae</taxon>
        <taxon>Aegotheles</taxon>
    </lineage>
</organism>
<feature type="compositionally biased region" description="Acidic residues" evidence="1">
    <location>
        <begin position="1"/>
        <end position="26"/>
    </location>
</feature>
<evidence type="ECO:0000313" key="5">
    <source>
        <dbReference type="Proteomes" id="UP000559068"/>
    </source>
</evidence>
<feature type="transmembrane region" description="Helical" evidence="2">
    <location>
        <begin position="259"/>
        <end position="279"/>
    </location>
</feature>
<dbReference type="OrthoDB" id="9424710at2759"/>
<reference evidence="4 5" key="1">
    <citation type="submission" date="2019-09" db="EMBL/GenBank/DDBJ databases">
        <title>Bird 10,000 Genomes (B10K) Project - Family phase.</title>
        <authorList>
            <person name="Zhang G."/>
        </authorList>
    </citation>
    <scope>NUCLEOTIDE SEQUENCE [LARGE SCALE GENOMIC DNA]</scope>
    <source>
        <strain evidence="4">B10K-DU-029-76</strain>
        <tissue evidence="4">Heart</tissue>
    </source>
</reference>
<comment type="caution">
    <text evidence="4">The sequence shown here is derived from an EMBL/GenBank/DDBJ whole genome shotgun (WGS) entry which is preliminary data.</text>
</comment>
<evidence type="ECO:0000259" key="3">
    <source>
        <dbReference type="Pfam" id="PF14914"/>
    </source>
</evidence>
<evidence type="ECO:0000313" key="4">
    <source>
        <dbReference type="EMBL" id="NWX12130.1"/>
    </source>
</evidence>
<dbReference type="PANTHER" id="PTHR23045">
    <property type="entry name" value="LEUCINE-RICH REPEAT-CONTAINING PROTEIN 37A"/>
    <property type="match status" value="1"/>
</dbReference>
<name>A0A7K6TQP0_9AVES</name>
<dbReference type="Pfam" id="PF14914">
    <property type="entry name" value="LRRC37AB_C"/>
    <property type="match status" value="1"/>
</dbReference>
<proteinExistence type="predicted"/>
<accession>A0A7K6TQP0</accession>
<gene>
    <name evidence="4" type="primary">Lrrc37a2</name>
    <name evidence="4" type="ORF">AEGBEN_R15016</name>
</gene>
<dbReference type="PANTHER" id="PTHR23045:SF9">
    <property type="entry name" value="LEUCINE RICH REPEAT CONTAINING 37A-RELATED"/>
    <property type="match status" value="1"/>
</dbReference>
<feature type="compositionally biased region" description="Polar residues" evidence="1">
    <location>
        <begin position="287"/>
        <end position="297"/>
    </location>
</feature>
<keyword evidence="2" id="KW-0472">Membrane</keyword>
<feature type="domain" description="LRRC37A/B like protein 1 C-terminal" evidence="3">
    <location>
        <begin position="156"/>
        <end position="288"/>
    </location>
</feature>
<feature type="region of interest" description="Disordered" evidence="1">
    <location>
        <begin position="1"/>
        <end position="54"/>
    </location>
</feature>
<feature type="compositionally biased region" description="Polar residues" evidence="1">
    <location>
        <begin position="135"/>
        <end position="144"/>
    </location>
</feature>
<sequence>EENADAAEDAEDAEDSEDAEGVEGAEEAPSPRQDYVRTNKKHKQQDRLCPFKSNQLIYQRFGNVNPEEGPTPTESKAEQRLNTKQHFFYNLMVNNSPPTASSISEDMAEEEGSSVGGDLPAASGTTETPREQQKEGSSFLNKPQSSGSLGGALVGGDLFEAKVNHHLRSLVPDEALRTFITHTARALRMDCGLPELQLACAKLVTKVGLLVKLLNQRQDDPGASALTRCLQKGNISDGMVLARDADGEPAGKYTSSDKVLLAILVSFIIVINLTAICLMEACSRKSTATSQPQSPDKSQPGWFFPKLLPGGGRKGEPEVGEPGWAGSDWNQTTPQWLRDLYQPLDSQQEKSLVELYDGETSGEEEIFAKAELK</sequence>
<feature type="region of interest" description="Disordered" evidence="1">
    <location>
        <begin position="97"/>
        <end position="146"/>
    </location>
</feature>
<feature type="non-terminal residue" evidence="4">
    <location>
        <position position="1"/>
    </location>
</feature>
<dbReference type="AlphaFoldDB" id="A0A7K6TQP0"/>
<dbReference type="InterPro" id="IPR015753">
    <property type="entry name" value="LRRC37"/>
</dbReference>
<keyword evidence="2" id="KW-1133">Transmembrane helix</keyword>
<protein>
    <submittedName>
        <fullName evidence="4">L37A2 protein</fullName>
    </submittedName>
</protein>